<dbReference type="GO" id="GO:0000287">
    <property type="term" value="F:magnesium ion binding"/>
    <property type="evidence" value="ECO:0007669"/>
    <property type="project" value="InterPro"/>
</dbReference>
<dbReference type="EC" id="2.7.8.-" evidence="5"/>
<dbReference type="GO" id="GO:0005829">
    <property type="term" value="C:cytosol"/>
    <property type="evidence" value="ECO:0007669"/>
    <property type="project" value="TreeGrafter"/>
</dbReference>
<evidence type="ECO:0000313" key="6">
    <source>
        <dbReference type="Proteomes" id="UP000540568"/>
    </source>
</evidence>
<proteinExistence type="inferred from homology"/>
<dbReference type="PANTHER" id="PTHR12215:SF10">
    <property type="entry name" value="L-AMINOADIPATE-SEMIALDEHYDE DEHYDROGENASE-PHOSPHOPANTETHEINYL TRANSFERASE"/>
    <property type="match status" value="1"/>
</dbReference>
<accession>A0A7W3JB40</accession>
<evidence type="ECO:0000313" key="5">
    <source>
        <dbReference type="EMBL" id="MBA8809514.1"/>
    </source>
</evidence>
<comment type="similarity">
    <text evidence="1">Belongs to the P-Pant transferase superfamily. Gsp/Sfp/HetI/AcpT family.</text>
</comment>
<dbReference type="InterPro" id="IPR008278">
    <property type="entry name" value="4-PPantetheinyl_Trfase_dom"/>
</dbReference>
<name>A0A7W3JB40_9MICO</name>
<dbReference type="SUPFAM" id="SSF56214">
    <property type="entry name" value="4'-phosphopantetheinyl transferase"/>
    <property type="match status" value="2"/>
</dbReference>
<dbReference type="EMBL" id="JACGWV010000002">
    <property type="protein sequence ID" value="MBA8809514.1"/>
    <property type="molecule type" value="Genomic_DNA"/>
</dbReference>
<evidence type="ECO:0000259" key="4">
    <source>
        <dbReference type="Pfam" id="PF01648"/>
    </source>
</evidence>
<dbReference type="GO" id="GO:0019878">
    <property type="term" value="P:lysine biosynthetic process via aminoadipic acid"/>
    <property type="evidence" value="ECO:0007669"/>
    <property type="project" value="TreeGrafter"/>
</dbReference>
<dbReference type="InterPro" id="IPR050559">
    <property type="entry name" value="P-Pant_transferase_sf"/>
</dbReference>
<evidence type="ECO:0000256" key="1">
    <source>
        <dbReference type="ARBA" id="ARBA00010990"/>
    </source>
</evidence>
<evidence type="ECO:0000256" key="2">
    <source>
        <dbReference type="ARBA" id="ARBA00022679"/>
    </source>
</evidence>
<dbReference type="Gene3D" id="3.90.470.20">
    <property type="entry name" value="4'-phosphopantetheinyl transferase domain"/>
    <property type="match status" value="1"/>
</dbReference>
<organism evidence="5 6">
    <name type="scientific">Promicromonospora sukumoe</name>
    <dbReference type="NCBI Taxonomy" id="88382"/>
    <lineage>
        <taxon>Bacteria</taxon>
        <taxon>Bacillati</taxon>
        <taxon>Actinomycetota</taxon>
        <taxon>Actinomycetes</taxon>
        <taxon>Micrococcales</taxon>
        <taxon>Promicromonosporaceae</taxon>
        <taxon>Promicromonospora</taxon>
    </lineage>
</organism>
<protein>
    <submittedName>
        <fullName evidence="5">4'-phosphopantetheinyl transferase</fullName>
        <ecNumber evidence="5">2.7.8.-</ecNumber>
    </submittedName>
</protein>
<dbReference type="Pfam" id="PF01648">
    <property type="entry name" value="ACPS"/>
    <property type="match status" value="1"/>
</dbReference>
<keyword evidence="6" id="KW-1185">Reference proteome</keyword>
<sequence length="297" mass="31762">MDSAAAPAPRTCDVWLVPVRRREAWTRLLTVPDREQLVGLDALATDVHLTSRAAQRLILARYLGLAPQDVVVDRACDRCGDPQHGRPHVKDAALDYSVSHTRAWVLVAVVGEGRVGANLDARPEVGDLDDLAAAALTRAEHHAWRRLPARDRADALLASWTRKEATTKLVGHGLAIPLRDLDVTGPRPSLVTADPSVRLPHPRPYLTHVPAPAGHSAALATTTHVDQVRHLRLPDALPEAVAVAPRAAVPRPSVPSLAVPGPSVPSLAVPRAVPSPRTAHPAHPSRPLTGTAARPTY</sequence>
<dbReference type="GO" id="GO:0008897">
    <property type="term" value="F:holo-[acyl-carrier-protein] synthase activity"/>
    <property type="evidence" value="ECO:0007669"/>
    <property type="project" value="InterPro"/>
</dbReference>
<dbReference type="RefSeq" id="WP_182618790.1">
    <property type="nucleotide sequence ID" value="NZ_BAAATF010000011.1"/>
</dbReference>
<feature type="domain" description="4'-phosphopantetheinyl transferase" evidence="4">
    <location>
        <begin position="129"/>
        <end position="186"/>
    </location>
</feature>
<dbReference type="PANTHER" id="PTHR12215">
    <property type="entry name" value="PHOSPHOPANTETHEINE TRANSFERASE"/>
    <property type="match status" value="1"/>
</dbReference>
<evidence type="ECO:0000256" key="3">
    <source>
        <dbReference type="SAM" id="MobiDB-lite"/>
    </source>
</evidence>
<dbReference type="AlphaFoldDB" id="A0A7W3JB40"/>
<gene>
    <name evidence="5" type="ORF">FHX71_003490</name>
</gene>
<feature type="region of interest" description="Disordered" evidence="3">
    <location>
        <begin position="269"/>
        <end position="297"/>
    </location>
</feature>
<comment type="caution">
    <text evidence="5">The sequence shown here is derived from an EMBL/GenBank/DDBJ whole genome shotgun (WGS) entry which is preliminary data.</text>
</comment>
<reference evidence="5 6" key="1">
    <citation type="submission" date="2020-07" db="EMBL/GenBank/DDBJ databases">
        <title>Sequencing the genomes of 1000 actinobacteria strains.</title>
        <authorList>
            <person name="Klenk H.-P."/>
        </authorList>
    </citation>
    <scope>NUCLEOTIDE SEQUENCE [LARGE SCALE GENOMIC DNA]</scope>
    <source>
        <strain evidence="5 6">DSM 44121</strain>
    </source>
</reference>
<keyword evidence="2 5" id="KW-0808">Transferase</keyword>
<dbReference type="InterPro" id="IPR037143">
    <property type="entry name" value="4-PPantetheinyl_Trfase_dom_sf"/>
</dbReference>
<dbReference type="Proteomes" id="UP000540568">
    <property type="component" value="Unassembled WGS sequence"/>
</dbReference>